<comment type="subcellular location">
    <subcellularLocation>
        <location evidence="2 10">Cytoplasm</location>
    </subcellularLocation>
</comment>
<evidence type="ECO:0000256" key="2">
    <source>
        <dbReference type="ARBA" id="ARBA00004496"/>
    </source>
</evidence>
<dbReference type="CDD" id="cd01288">
    <property type="entry name" value="FabZ"/>
    <property type="match status" value="1"/>
</dbReference>
<evidence type="ECO:0000256" key="6">
    <source>
        <dbReference type="ARBA" id="ARBA00022556"/>
    </source>
</evidence>
<evidence type="ECO:0000256" key="10">
    <source>
        <dbReference type="HAMAP-Rule" id="MF_00406"/>
    </source>
</evidence>
<dbReference type="FunFam" id="3.10.129.10:FF:000001">
    <property type="entry name" value="3-hydroxyacyl-[acyl-carrier-protein] dehydratase FabZ"/>
    <property type="match status" value="1"/>
</dbReference>
<dbReference type="PANTHER" id="PTHR30272:SF1">
    <property type="entry name" value="3-HYDROXYACYL-[ACYL-CARRIER-PROTEIN] DEHYDRATASE"/>
    <property type="match status" value="1"/>
</dbReference>
<dbReference type="HAMAP" id="MF_00406">
    <property type="entry name" value="FabZ"/>
    <property type="match status" value="1"/>
</dbReference>
<dbReference type="NCBIfam" id="TIGR01750">
    <property type="entry name" value="fabZ"/>
    <property type="match status" value="1"/>
</dbReference>
<dbReference type="SUPFAM" id="SSF54637">
    <property type="entry name" value="Thioesterase/thiol ester dehydrase-isomerase"/>
    <property type="match status" value="1"/>
</dbReference>
<comment type="function">
    <text evidence="9 10">Involved in unsaturated fatty acids biosynthesis. Catalyzes the dehydration of short chain beta-hydroxyacyl-ACPs and long chain saturated and unsaturated beta-hydroxyacyl-ACPs.</text>
</comment>
<keyword evidence="8 10" id="KW-0456">Lyase</keyword>
<evidence type="ECO:0000313" key="12">
    <source>
        <dbReference type="Proteomes" id="UP001220962"/>
    </source>
</evidence>
<dbReference type="EC" id="4.2.1.59" evidence="10"/>
<protein>
    <recommendedName>
        <fullName evidence="10">3-hydroxyacyl-[acyl-carrier-protein] dehydratase FabZ</fullName>
        <ecNumber evidence="10">4.2.1.59</ecNumber>
    </recommendedName>
    <alternativeName>
        <fullName evidence="10">(3R)-hydroxymyristoyl-[acyl-carrier-protein] dehydratase</fullName>
        <shortName evidence="10">(3R)-hydroxymyristoyl-ACP dehydrase</shortName>
    </alternativeName>
    <alternativeName>
        <fullName evidence="10">Beta-hydroxyacyl-ACP dehydratase</fullName>
    </alternativeName>
</protein>
<evidence type="ECO:0000256" key="4">
    <source>
        <dbReference type="ARBA" id="ARBA00022490"/>
    </source>
</evidence>
<dbReference type="Proteomes" id="UP001220962">
    <property type="component" value="Chromosome"/>
</dbReference>
<dbReference type="InterPro" id="IPR029069">
    <property type="entry name" value="HotDog_dom_sf"/>
</dbReference>
<gene>
    <name evidence="10 11" type="primary">fabZ</name>
    <name evidence="11" type="ORF">PUW23_22955</name>
</gene>
<dbReference type="Gene3D" id="3.10.129.10">
    <property type="entry name" value="Hotdog Thioesterase"/>
    <property type="match status" value="1"/>
</dbReference>
<dbReference type="GO" id="GO:0019171">
    <property type="term" value="F:(3R)-hydroxyacyl-[acyl-carrier-protein] dehydratase activity"/>
    <property type="evidence" value="ECO:0007669"/>
    <property type="project" value="UniProtKB-EC"/>
</dbReference>
<evidence type="ECO:0000313" key="11">
    <source>
        <dbReference type="EMBL" id="WDH82276.1"/>
    </source>
</evidence>
<organism evidence="11 12">
    <name type="scientific">Paenibacillus urinalis</name>
    <dbReference type="NCBI Taxonomy" id="521520"/>
    <lineage>
        <taxon>Bacteria</taxon>
        <taxon>Bacillati</taxon>
        <taxon>Bacillota</taxon>
        <taxon>Bacilli</taxon>
        <taxon>Bacillales</taxon>
        <taxon>Paenibacillaceae</taxon>
        <taxon>Paenibacillus</taxon>
    </lineage>
</organism>
<proteinExistence type="inferred from homology"/>
<dbReference type="PANTHER" id="PTHR30272">
    <property type="entry name" value="3-HYDROXYACYL-[ACYL-CARRIER-PROTEIN] DEHYDRATASE"/>
    <property type="match status" value="1"/>
</dbReference>
<comment type="catalytic activity">
    <reaction evidence="1 10">
        <text>a (3R)-hydroxyacyl-[ACP] = a (2E)-enoyl-[ACP] + H2O</text>
        <dbReference type="Rhea" id="RHEA:13097"/>
        <dbReference type="Rhea" id="RHEA-COMP:9925"/>
        <dbReference type="Rhea" id="RHEA-COMP:9945"/>
        <dbReference type="ChEBI" id="CHEBI:15377"/>
        <dbReference type="ChEBI" id="CHEBI:78784"/>
        <dbReference type="ChEBI" id="CHEBI:78827"/>
        <dbReference type="EC" id="4.2.1.59"/>
    </reaction>
</comment>
<keyword evidence="5 10" id="KW-0444">Lipid biosynthesis</keyword>
<dbReference type="EMBL" id="CP118101">
    <property type="protein sequence ID" value="WDH82276.1"/>
    <property type="molecule type" value="Genomic_DNA"/>
</dbReference>
<feature type="active site" evidence="10">
    <location>
        <position position="48"/>
    </location>
</feature>
<comment type="similarity">
    <text evidence="3 10">Belongs to the thioester dehydratase family. FabZ subfamily.</text>
</comment>
<evidence type="ECO:0000256" key="7">
    <source>
        <dbReference type="ARBA" id="ARBA00023098"/>
    </source>
</evidence>
<accession>A0AAX3MYS9</accession>
<reference evidence="11" key="1">
    <citation type="submission" date="2023-02" db="EMBL/GenBank/DDBJ databases">
        <title>Pathogen: clinical or host-associated sample.</title>
        <authorList>
            <person name="Hergert J."/>
            <person name="Casey R."/>
            <person name="Wagner J."/>
            <person name="Young E.L."/>
            <person name="Oakeson K.F."/>
        </authorList>
    </citation>
    <scope>NUCLEOTIDE SEQUENCE</scope>
    <source>
        <strain evidence="11">2022CK-00830</strain>
    </source>
</reference>
<keyword evidence="7 10" id="KW-0443">Lipid metabolism</keyword>
<evidence type="ECO:0000256" key="1">
    <source>
        <dbReference type="ARBA" id="ARBA00001055"/>
    </source>
</evidence>
<dbReference type="AlphaFoldDB" id="A0AAX3MYS9"/>
<dbReference type="GO" id="GO:0005737">
    <property type="term" value="C:cytoplasm"/>
    <property type="evidence" value="ECO:0007669"/>
    <property type="project" value="UniProtKB-SubCell"/>
</dbReference>
<keyword evidence="4 10" id="KW-0963">Cytoplasm</keyword>
<sequence length="143" mass="15553">MLDINQIQEIIPHRPPFLLVDKIVEMEEGKRAIGIKNVTMNEPFFTGHFPGYPVMPGVLITEALAQVGAVAILNVEANKGKIGFLAGLDNFRFRGQVVPGDTLELEVEITRLKGSIGKGKATARVEGKVVAEGEIMFALSDPR</sequence>
<dbReference type="InterPro" id="IPR013114">
    <property type="entry name" value="FabA_FabZ"/>
</dbReference>
<dbReference type="NCBIfam" id="NF000582">
    <property type="entry name" value="PRK00006.1"/>
    <property type="match status" value="1"/>
</dbReference>
<dbReference type="RefSeq" id="WP_274359120.1">
    <property type="nucleotide sequence ID" value="NZ_CP118101.1"/>
</dbReference>
<evidence type="ECO:0000256" key="9">
    <source>
        <dbReference type="ARBA" id="ARBA00025049"/>
    </source>
</evidence>
<dbReference type="GO" id="GO:0006633">
    <property type="term" value="P:fatty acid biosynthetic process"/>
    <property type="evidence" value="ECO:0007669"/>
    <property type="project" value="UniProtKB-UniRule"/>
</dbReference>
<dbReference type="GO" id="GO:0009245">
    <property type="term" value="P:lipid A biosynthetic process"/>
    <property type="evidence" value="ECO:0007669"/>
    <property type="project" value="UniProtKB-UniRule"/>
</dbReference>
<evidence type="ECO:0000256" key="3">
    <source>
        <dbReference type="ARBA" id="ARBA00009174"/>
    </source>
</evidence>
<dbReference type="GO" id="GO:0016020">
    <property type="term" value="C:membrane"/>
    <property type="evidence" value="ECO:0007669"/>
    <property type="project" value="GOC"/>
</dbReference>
<evidence type="ECO:0000256" key="5">
    <source>
        <dbReference type="ARBA" id="ARBA00022516"/>
    </source>
</evidence>
<keyword evidence="6 10" id="KW-0441">Lipid A biosynthesis</keyword>
<dbReference type="InterPro" id="IPR010084">
    <property type="entry name" value="FabZ"/>
</dbReference>
<dbReference type="Pfam" id="PF07977">
    <property type="entry name" value="FabA"/>
    <property type="match status" value="1"/>
</dbReference>
<name>A0AAX3MYS9_9BACL</name>
<evidence type="ECO:0000256" key="8">
    <source>
        <dbReference type="ARBA" id="ARBA00023239"/>
    </source>
</evidence>